<dbReference type="SUPFAM" id="SSF54928">
    <property type="entry name" value="RNA-binding domain, RBD"/>
    <property type="match status" value="1"/>
</dbReference>
<evidence type="ECO:0000256" key="3">
    <source>
        <dbReference type="ARBA" id="ARBA00023242"/>
    </source>
</evidence>
<dbReference type="EMBL" id="GL443403">
    <property type="protein sequence ID" value="EFN62136.1"/>
    <property type="molecule type" value="Genomic_DNA"/>
</dbReference>
<evidence type="ECO:0000313" key="7">
    <source>
        <dbReference type="Proteomes" id="UP000000311"/>
    </source>
</evidence>
<dbReference type="InterPro" id="IPR012677">
    <property type="entry name" value="Nucleotide-bd_a/b_plait_sf"/>
</dbReference>
<dbReference type="PANTHER" id="PTHR46754">
    <property type="entry name" value="MKI67 FHA DOMAIN-INTERACTING NUCLEOLAR PHOSPHOPROTEIN"/>
    <property type="match status" value="1"/>
</dbReference>
<name>E2AWR0_CAMFO</name>
<dbReference type="InterPro" id="IPR000504">
    <property type="entry name" value="RRM_dom"/>
</dbReference>
<reference evidence="6 7" key="1">
    <citation type="journal article" date="2010" name="Science">
        <title>Genomic comparison of the ants Camponotus floridanus and Harpegnathos saltator.</title>
        <authorList>
            <person name="Bonasio R."/>
            <person name="Zhang G."/>
            <person name="Ye C."/>
            <person name="Mutti N.S."/>
            <person name="Fang X."/>
            <person name="Qin N."/>
            <person name="Donahue G."/>
            <person name="Yang P."/>
            <person name="Li Q."/>
            <person name="Li C."/>
            <person name="Zhang P."/>
            <person name="Huang Z."/>
            <person name="Berger S.L."/>
            <person name="Reinberg D."/>
            <person name="Wang J."/>
            <person name="Liebig J."/>
        </authorList>
    </citation>
    <scope>NUCLEOTIDE SEQUENCE [LARGE SCALE GENOMIC DNA]</scope>
    <source>
        <strain evidence="7">C129</strain>
    </source>
</reference>
<dbReference type="AlphaFoldDB" id="E2AWR0"/>
<evidence type="ECO:0000256" key="4">
    <source>
        <dbReference type="PROSITE-ProRule" id="PRU00176"/>
    </source>
</evidence>
<evidence type="ECO:0000256" key="2">
    <source>
        <dbReference type="ARBA" id="ARBA00022884"/>
    </source>
</evidence>
<dbReference type="STRING" id="104421.E2AWR0"/>
<sequence>MKDYFKQFGKVTRIRVARSKRTGKSRGYGYIEFLHPEVAKVAAESMNNYLMCGRLLKATYIPPEKQHFGFFMGLNWTENTYPKLENRRKMVLRKNRDQSTENYKSYIEKSLNKLSTLEGKLQEKGINIKFQPIDVPKL</sequence>
<dbReference type="OMA" id="EQMKDYF"/>
<evidence type="ECO:0000313" key="6">
    <source>
        <dbReference type="EMBL" id="EFN62136.1"/>
    </source>
</evidence>
<protein>
    <submittedName>
        <fullName evidence="6">MKI67 FHA domain-interacting nucleolar phosphoprotein-like</fullName>
    </submittedName>
</protein>
<evidence type="ECO:0000256" key="1">
    <source>
        <dbReference type="ARBA" id="ARBA00004604"/>
    </source>
</evidence>
<dbReference type="PROSITE" id="PS50102">
    <property type="entry name" value="RRM"/>
    <property type="match status" value="1"/>
</dbReference>
<dbReference type="CDD" id="cd12307">
    <property type="entry name" value="RRM_NIFK_like"/>
    <property type="match status" value="1"/>
</dbReference>
<gene>
    <name evidence="6" type="ORF">EAG_05768</name>
</gene>
<dbReference type="GO" id="GO:0003723">
    <property type="term" value="F:RNA binding"/>
    <property type="evidence" value="ECO:0007669"/>
    <property type="project" value="UniProtKB-UniRule"/>
</dbReference>
<keyword evidence="2 4" id="KW-0694">RNA-binding</keyword>
<dbReference type="OrthoDB" id="21467at2759"/>
<dbReference type="Pfam" id="PF00076">
    <property type="entry name" value="RRM_1"/>
    <property type="match status" value="1"/>
</dbReference>
<keyword evidence="3" id="KW-0539">Nucleus</keyword>
<dbReference type="GO" id="GO:0005730">
    <property type="term" value="C:nucleolus"/>
    <property type="evidence" value="ECO:0007669"/>
    <property type="project" value="UniProtKB-SubCell"/>
</dbReference>
<dbReference type="Gene3D" id="3.30.70.330">
    <property type="match status" value="1"/>
</dbReference>
<keyword evidence="7" id="KW-1185">Reference proteome</keyword>
<accession>E2AWR0</accession>
<dbReference type="SMART" id="SM00360">
    <property type="entry name" value="RRM"/>
    <property type="match status" value="1"/>
</dbReference>
<dbReference type="InterPro" id="IPR035979">
    <property type="entry name" value="RBD_domain_sf"/>
</dbReference>
<organism evidence="7">
    <name type="scientific">Camponotus floridanus</name>
    <name type="common">Florida carpenter ant</name>
    <dbReference type="NCBI Taxonomy" id="104421"/>
    <lineage>
        <taxon>Eukaryota</taxon>
        <taxon>Metazoa</taxon>
        <taxon>Ecdysozoa</taxon>
        <taxon>Arthropoda</taxon>
        <taxon>Hexapoda</taxon>
        <taxon>Insecta</taxon>
        <taxon>Pterygota</taxon>
        <taxon>Neoptera</taxon>
        <taxon>Endopterygota</taxon>
        <taxon>Hymenoptera</taxon>
        <taxon>Apocrita</taxon>
        <taxon>Aculeata</taxon>
        <taxon>Formicoidea</taxon>
        <taxon>Formicidae</taxon>
        <taxon>Formicinae</taxon>
        <taxon>Camponotus</taxon>
    </lineage>
</organism>
<proteinExistence type="predicted"/>
<dbReference type="Proteomes" id="UP000000311">
    <property type="component" value="Unassembled WGS sequence"/>
</dbReference>
<dbReference type="InParanoid" id="E2AWR0"/>
<comment type="subcellular location">
    <subcellularLocation>
        <location evidence="1">Nucleus</location>
        <location evidence="1">Nucleolus</location>
    </subcellularLocation>
</comment>
<evidence type="ECO:0000259" key="5">
    <source>
        <dbReference type="PROSITE" id="PS50102"/>
    </source>
</evidence>
<feature type="domain" description="RRM" evidence="5">
    <location>
        <begin position="1"/>
        <end position="63"/>
    </location>
</feature>